<dbReference type="GO" id="GO:0003677">
    <property type="term" value="F:DNA binding"/>
    <property type="evidence" value="ECO:0007669"/>
    <property type="project" value="InterPro"/>
</dbReference>
<feature type="region of interest" description="Disordered" evidence="3">
    <location>
        <begin position="193"/>
        <end position="219"/>
    </location>
</feature>
<dbReference type="Pfam" id="PF16679">
    <property type="entry name" value="CDT1_C"/>
    <property type="match status" value="1"/>
</dbReference>
<organism evidence="5 6">
    <name type="scientific">Brachypodius melanocephalos</name>
    <name type="common">black-headed bulbul</name>
    <dbReference type="NCBI Taxonomy" id="3235156"/>
    <lineage>
        <taxon>Eukaryota</taxon>
        <taxon>Metazoa</taxon>
        <taxon>Chordata</taxon>
        <taxon>Craniata</taxon>
        <taxon>Vertebrata</taxon>
        <taxon>Euteleostomi</taxon>
        <taxon>Archelosauria</taxon>
        <taxon>Archosauria</taxon>
        <taxon>Dinosauria</taxon>
        <taxon>Saurischia</taxon>
        <taxon>Theropoda</taxon>
        <taxon>Coelurosauria</taxon>
        <taxon>Aves</taxon>
        <taxon>Neognathae</taxon>
        <taxon>Neoaves</taxon>
        <taxon>Telluraves</taxon>
        <taxon>Australaves</taxon>
        <taxon>Passeriformes</taxon>
        <taxon>Sylvioidea</taxon>
        <taxon>Pycnonotidae</taxon>
        <taxon>Brachypodius</taxon>
    </lineage>
</organism>
<dbReference type="SMART" id="SM01075">
    <property type="entry name" value="CDT1"/>
    <property type="match status" value="1"/>
</dbReference>
<evidence type="ECO:0000256" key="1">
    <source>
        <dbReference type="ARBA" id="ARBA00008356"/>
    </source>
</evidence>
<gene>
    <name evidence="5" type="primary">Cdt1</name>
    <name evidence="5" type="ORF">BRAATR_R06081</name>
</gene>
<evidence type="ECO:0000256" key="3">
    <source>
        <dbReference type="SAM" id="MobiDB-lite"/>
    </source>
</evidence>
<dbReference type="Gene3D" id="1.10.10.1420">
    <property type="entry name" value="DNA replication factor Cdt1, C-terminal WH domain"/>
    <property type="match status" value="1"/>
</dbReference>
<protein>
    <submittedName>
        <fullName evidence="5">CDT1 factor</fullName>
    </submittedName>
</protein>
<dbReference type="PANTHER" id="PTHR28637:SF1">
    <property type="entry name" value="DNA REPLICATION FACTOR CDT1"/>
    <property type="match status" value="1"/>
</dbReference>
<dbReference type="GO" id="GO:0070182">
    <property type="term" value="F:DNA polymerase binding"/>
    <property type="evidence" value="ECO:0007669"/>
    <property type="project" value="TreeGrafter"/>
</dbReference>
<dbReference type="GO" id="GO:0005634">
    <property type="term" value="C:nucleus"/>
    <property type="evidence" value="ECO:0007669"/>
    <property type="project" value="TreeGrafter"/>
</dbReference>
<feature type="non-terminal residue" evidence="5">
    <location>
        <position position="603"/>
    </location>
</feature>
<evidence type="ECO:0000259" key="4">
    <source>
        <dbReference type="SMART" id="SM01075"/>
    </source>
</evidence>
<keyword evidence="2" id="KW-0131">Cell cycle</keyword>
<sequence length="603" mass="65759">MAQLRLTDFFGQTKATPGAPAKRSGGHRLKAALAGAPVHREKEKEEDGVSTGLSARSPPLPGSPRTPARGGSPALRGLAGRKRSRREMEAESPAGPRLAEPSVKSARKKLELPRDAEAGSPGAVGRCSWCAGFGAACPALTLCPLPAQEVVAELKGRLQRMKVPGQVPSVPSGISSDLRSRLDRVRQLELRVRQRREGSAATEGARPAGDTGAAAPEGETGEKLPAYQRFHTLAQDLPPGLTLPYKFRVLAEMFRSVDTVTGMLFNRAETVTFAKVKRSVQDMMRRQFEERHLGQIKAVYPSSYRLRQENVPTFSSSGKKFEYQLTLEPLLGEGMDSFGQFWGAWELGYAQSWLIPESIGMLSAWSIKQSSQACWKWEAGLERAGECPGRDWQLHGRAVIPCFPRLPWFQMEKALANLALRTAEAGAEEPTPSKAPSPASTSSALKGVSQGLLDRIRAKEARRLQALLTRDARQEERAARLARLPAMARVLRSVFVAEKKPALAMELLCARLADSCPELVAPGRNSGGDSRGRRGPCRDQALRPVPLAAGEMEKHVRLFAELLPDWVGIHALRTDTYVKLDKEKDLGLVTERLNKAAKEAGAL</sequence>
<dbReference type="InterPro" id="IPR032054">
    <property type="entry name" value="Cdt1_C"/>
</dbReference>
<dbReference type="GO" id="GO:0030174">
    <property type="term" value="P:regulation of DNA-templated DNA replication initiation"/>
    <property type="evidence" value="ECO:0007669"/>
    <property type="project" value="InterPro"/>
</dbReference>
<keyword evidence="6" id="KW-1185">Reference proteome</keyword>
<accession>A0A7K7LUV3</accession>
<feature type="region of interest" description="Disordered" evidence="3">
    <location>
        <begin position="12"/>
        <end position="106"/>
    </location>
</feature>
<dbReference type="Proteomes" id="UP000540762">
    <property type="component" value="Unassembled WGS sequence"/>
</dbReference>
<dbReference type="InterPro" id="IPR014939">
    <property type="entry name" value="CDT1_Gemini-bd-like"/>
</dbReference>
<feature type="compositionally biased region" description="Low complexity" evidence="3">
    <location>
        <begin position="428"/>
        <end position="444"/>
    </location>
</feature>
<proteinExistence type="inferred from homology"/>
<comment type="caution">
    <text evidence="5">The sequence shown here is derived from an EMBL/GenBank/DDBJ whole genome shotgun (WGS) entry which is preliminary data.</text>
</comment>
<feature type="compositionally biased region" description="Basic and acidic residues" evidence="3">
    <location>
        <begin position="38"/>
        <end position="47"/>
    </location>
</feature>
<evidence type="ECO:0000256" key="2">
    <source>
        <dbReference type="ARBA" id="ARBA00023306"/>
    </source>
</evidence>
<dbReference type="SUPFAM" id="SSF46785">
    <property type="entry name" value="Winged helix' DNA-binding domain"/>
    <property type="match status" value="1"/>
</dbReference>
<dbReference type="AlphaFoldDB" id="A0A7K7LUV3"/>
<dbReference type="Pfam" id="PF08839">
    <property type="entry name" value="CDT1"/>
    <property type="match status" value="1"/>
</dbReference>
<comment type="similarity">
    <text evidence="1">Belongs to the Cdt1 family.</text>
</comment>
<dbReference type="InterPro" id="IPR045173">
    <property type="entry name" value="Cdt1"/>
</dbReference>
<dbReference type="GO" id="GO:0000278">
    <property type="term" value="P:mitotic cell cycle"/>
    <property type="evidence" value="ECO:0007669"/>
    <property type="project" value="TreeGrafter"/>
</dbReference>
<name>A0A7K7LUV3_9PASS</name>
<dbReference type="EMBL" id="VZSR01000393">
    <property type="protein sequence ID" value="NWZ34670.1"/>
    <property type="molecule type" value="Genomic_DNA"/>
</dbReference>
<dbReference type="InterPro" id="IPR036390">
    <property type="entry name" value="WH_DNA-bd_sf"/>
</dbReference>
<dbReference type="PANTHER" id="PTHR28637">
    <property type="entry name" value="DNA REPLICATION FACTOR CDT1"/>
    <property type="match status" value="1"/>
</dbReference>
<dbReference type="GO" id="GO:0000076">
    <property type="term" value="P:DNA replication checkpoint signaling"/>
    <property type="evidence" value="ECO:0007669"/>
    <property type="project" value="TreeGrafter"/>
</dbReference>
<feature type="region of interest" description="Disordered" evidence="3">
    <location>
        <begin position="425"/>
        <end position="445"/>
    </location>
</feature>
<dbReference type="CDD" id="cd08767">
    <property type="entry name" value="Cdt1_c"/>
    <property type="match status" value="1"/>
</dbReference>
<dbReference type="InterPro" id="IPR038090">
    <property type="entry name" value="Cdt1_C_WH_dom_sf"/>
</dbReference>
<feature type="domain" description="CDT1 Geminin-binding" evidence="4">
    <location>
        <begin position="243"/>
        <end position="372"/>
    </location>
</feature>
<evidence type="ECO:0000313" key="6">
    <source>
        <dbReference type="Proteomes" id="UP000540762"/>
    </source>
</evidence>
<dbReference type="GO" id="GO:0071163">
    <property type="term" value="P:DNA replication preinitiation complex assembly"/>
    <property type="evidence" value="ECO:0007669"/>
    <property type="project" value="InterPro"/>
</dbReference>
<evidence type="ECO:0000313" key="5">
    <source>
        <dbReference type="EMBL" id="NWZ34670.1"/>
    </source>
</evidence>
<dbReference type="CDD" id="cd08674">
    <property type="entry name" value="Cdt1_m"/>
    <property type="match status" value="1"/>
</dbReference>
<reference evidence="5 6" key="1">
    <citation type="submission" date="2019-09" db="EMBL/GenBank/DDBJ databases">
        <title>Bird 10,000 Genomes (B10K) Project - Family phase.</title>
        <authorList>
            <person name="Zhang G."/>
        </authorList>
    </citation>
    <scope>NUCLEOTIDE SEQUENCE [LARGE SCALE GENOMIC DNA]</scope>
    <source>
        <strain evidence="5">OUT-0037</strain>
        <tissue evidence="5">Liver</tissue>
    </source>
</reference>
<feature type="non-terminal residue" evidence="5">
    <location>
        <position position="1"/>
    </location>
</feature>